<protein>
    <recommendedName>
        <fullName evidence="4">Transposase</fullName>
    </recommendedName>
</protein>
<name>A0A1Z5HTP2_9FIRM</name>
<gene>
    <name evidence="2" type="ORF">KKC1_20410</name>
</gene>
<reference evidence="3" key="1">
    <citation type="journal article" date="2017" name="Appl. Environ. Microbiol.">
        <title>Genomic analysis of Calderihabitans maritimus KKC1, a thermophilic hydrogenogenic carboxydotrophic bacterium isolated from marine sediment.</title>
        <authorList>
            <person name="Omae K."/>
            <person name="Yoneda Y."/>
            <person name="Fukuyama Y."/>
            <person name="Yoshida T."/>
            <person name="Sako Y."/>
        </authorList>
    </citation>
    <scope>NUCLEOTIDE SEQUENCE [LARGE SCALE GENOMIC DNA]</scope>
    <source>
        <strain evidence="3">KKC1</strain>
    </source>
</reference>
<accession>A0A1Z5HTP2</accession>
<dbReference type="AlphaFoldDB" id="A0A1Z5HTP2"/>
<dbReference type="EMBL" id="BDGJ01000110">
    <property type="protein sequence ID" value="GAW92894.1"/>
    <property type="molecule type" value="Genomic_DNA"/>
</dbReference>
<evidence type="ECO:0000256" key="1">
    <source>
        <dbReference type="ARBA" id="ARBA00006539"/>
    </source>
</evidence>
<evidence type="ECO:0008006" key="4">
    <source>
        <dbReference type="Google" id="ProtNLM"/>
    </source>
</evidence>
<keyword evidence="3" id="KW-1185">Reference proteome</keyword>
<feature type="non-terminal residue" evidence="2">
    <location>
        <position position="129"/>
    </location>
</feature>
<evidence type="ECO:0000313" key="3">
    <source>
        <dbReference type="Proteomes" id="UP000197032"/>
    </source>
</evidence>
<comment type="similarity">
    <text evidence="1">Belongs to the UPF0236 family.</text>
</comment>
<evidence type="ECO:0000313" key="2">
    <source>
        <dbReference type="EMBL" id="GAW92894.1"/>
    </source>
</evidence>
<dbReference type="Proteomes" id="UP000197032">
    <property type="component" value="Unassembled WGS sequence"/>
</dbReference>
<organism evidence="2 3">
    <name type="scientific">Calderihabitans maritimus</name>
    <dbReference type="NCBI Taxonomy" id="1246530"/>
    <lineage>
        <taxon>Bacteria</taxon>
        <taxon>Bacillati</taxon>
        <taxon>Bacillota</taxon>
        <taxon>Clostridia</taxon>
        <taxon>Neomoorellales</taxon>
        <taxon>Calderihabitantaceae</taxon>
        <taxon>Calderihabitans</taxon>
    </lineage>
</organism>
<sequence length="129" mass="15209">EFWEYVRGLLAARYEKIDSIPVVINGDEASWIREGAQAFKNGFYQIDRFHISRTITEALRGDKEHLREAQKALAKDDMARLLITVTEACQKAKDPEARERLKQLRETLVDQHEYIRDYRQRLREAGFKV</sequence>
<dbReference type="InterPro" id="IPR009620">
    <property type="entry name" value="UPF0236"/>
</dbReference>
<feature type="non-terminal residue" evidence="2">
    <location>
        <position position="1"/>
    </location>
</feature>
<comment type="caution">
    <text evidence="2">The sequence shown here is derived from an EMBL/GenBank/DDBJ whole genome shotgun (WGS) entry which is preliminary data.</text>
</comment>
<proteinExistence type="inferred from homology"/>
<dbReference type="Pfam" id="PF06782">
    <property type="entry name" value="UPF0236"/>
    <property type="match status" value="1"/>
</dbReference>
<dbReference type="RefSeq" id="WP_192868160.1">
    <property type="nucleotide sequence ID" value="NZ_BDGJ01000110.1"/>
</dbReference>